<name>A0A445EC23_ARAHY</name>
<dbReference type="PANTHER" id="PTHR11654">
    <property type="entry name" value="OLIGOPEPTIDE TRANSPORTER-RELATED"/>
    <property type="match status" value="1"/>
</dbReference>
<proteinExistence type="predicted"/>
<dbReference type="SUPFAM" id="SSF103473">
    <property type="entry name" value="MFS general substrate transporter"/>
    <property type="match status" value="1"/>
</dbReference>
<feature type="transmembrane region" description="Helical" evidence="1">
    <location>
        <begin position="94"/>
        <end position="114"/>
    </location>
</feature>
<keyword evidence="1" id="KW-0472">Membrane</keyword>
<accession>A0A445EC23</accession>
<dbReference type="Gene3D" id="1.20.1250.20">
    <property type="entry name" value="MFS general substrate transporter like domains"/>
    <property type="match status" value="1"/>
</dbReference>
<organism evidence="2 3">
    <name type="scientific">Arachis hypogaea</name>
    <name type="common">Peanut</name>
    <dbReference type="NCBI Taxonomy" id="3818"/>
    <lineage>
        <taxon>Eukaryota</taxon>
        <taxon>Viridiplantae</taxon>
        <taxon>Streptophyta</taxon>
        <taxon>Embryophyta</taxon>
        <taxon>Tracheophyta</taxon>
        <taxon>Spermatophyta</taxon>
        <taxon>Magnoliopsida</taxon>
        <taxon>eudicotyledons</taxon>
        <taxon>Gunneridae</taxon>
        <taxon>Pentapetalae</taxon>
        <taxon>rosids</taxon>
        <taxon>fabids</taxon>
        <taxon>Fabales</taxon>
        <taxon>Fabaceae</taxon>
        <taxon>Papilionoideae</taxon>
        <taxon>50 kb inversion clade</taxon>
        <taxon>dalbergioids sensu lato</taxon>
        <taxon>Dalbergieae</taxon>
        <taxon>Pterocarpus clade</taxon>
        <taxon>Arachis</taxon>
    </lineage>
</organism>
<dbReference type="InterPro" id="IPR036259">
    <property type="entry name" value="MFS_trans_sf"/>
</dbReference>
<keyword evidence="3" id="KW-1185">Reference proteome</keyword>
<evidence type="ECO:0000313" key="2">
    <source>
        <dbReference type="EMBL" id="RYR72815.1"/>
    </source>
</evidence>
<dbReference type="Proteomes" id="UP000289738">
    <property type="component" value="Chromosome A02"/>
</dbReference>
<comment type="caution">
    <text evidence="2">The sequence shown here is derived from an EMBL/GenBank/DDBJ whole genome shotgun (WGS) entry which is preliminary data.</text>
</comment>
<reference evidence="2 3" key="1">
    <citation type="submission" date="2019-01" db="EMBL/GenBank/DDBJ databases">
        <title>Sequencing of cultivated peanut Arachis hypogaea provides insights into genome evolution and oil improvement.</title>
        <authorList>
            <person name="Chen X."/>
        </authorList>
    </citation>
    <scope>NUCLEOTIDE SEQUENCE [LARGE SCALE GENOMIC DNA]</scope>
    <source>
        <strain evidence="3">cv. Fuhuasheng</strain>
        <tissue evidence="2">Leaves</tissue>
    </source>
</reference>
<dbReference type="EMBL" id="SDMP01000002">
    <property type="protein sequence ID" value="RYR72815.1"/>
    <property type="molecule type" value="Genomic_DNA"/>
</dbReference>
<gene>
    <name evidence="2" type="ORF">Ahy_A02g007028</name>
</gene>
<evidence type="ECO:0000256" key="1">
    <source>
        <dbReference type="SAM" id="Phobius"/>
    </source>
</evidence>
<evidence type="ECO:0000313" key="3">
    <source>
        <dbReference type="Proteomes" id="UP000289738"/>
    </source>
</evidence>
<dbReference type="AlphaFoldDB" id="A0A445EC23"/>
<keyword evidence="1" id="KW-0812">Transmembrane</keyword>
<keyword evidence="1" id="KW-1133">Transmembrane helix</keyword>
<sequence length="134" mass="15498">MYRHNLSRMEKNTIDAKTAEIENNEMKWVHDSSVDYKGRVPLRDSTGSWKTSLFIIVFEFSERLSYFGVATSLVLYLTKIIHQDLKMAAKNVNYWIGVTTLMPLLGGFIADAYFSRYITIIISSIVYLMVIEKN</sequence>
<protein>
    <submittedName>
        <fullName evidence="2">Uncharacterized protein</fullName>
    </submittedName>
</protein>